<keyword evidence="2" id="KW-0233">DNA recombination</keyword>
<evidence type="ECO:0000313" key="5">
    <source>
        <dbReference type="EMBL" id="RNJ47906.1"/>
    </source>
</evidence>
<evidence type="ECO:0000313" key="6">
    <source>
        <dbReference type="Proteomes" id="UP000268623"/>
    </source>
</evidence>
<dbReference type="PIRSF" id="PIRSF002070">
    <property type="entry name" value="SSB"/>
    <property type="match status" value="1"/>
</dbReference>
<evidence type="ECO:0000256" key="3">
    <source>
        <dbReference type="PIRNR" id="PIRNR002070"/>
    </source>
</evidence>
<dbReference type="GO" id="GO:0006310">
    <property type="term" value="P:DNA recombination"/>
    <property type="evidence" value="ECO:0007669"/>
    <property type="project" value="UniProtKB-KW"/>
</dbReference>
<dbReference type="PROSITE" id="PS50935">
    <property type="entry name" value="SSB"/>
    <property type="match status" value="1"/>
</dbReference>
<dbReference type="Pfam" id="PF00436">
    <property type="entry name" value="SSB"/>
    <property type="match status" value="1"/>
</dbReference>
<protein>
    <recommendedName>
        <fullName evidence="3">Single-stranded DNA-binding protein</fullName>
    </recommendedName>
</protein>
<evidence type="ECO:0000256" key="4">
    <source>
        <dbReference type="SAM" id="MobiDB-lite"/>
    </source>
</evidence>
<dbReference type="InterPro" id="IPR000424">
    <property type="entry name" value="Primosome_PriB/ssb"/>
</dbReference>
<dbReference type="Proteomes" id="UP000268623">
    <property type="component" value="Unassembled WGS sequence"/>
</dbReference>
<gene>
    <name evidence="5" type="ORF">D1O30_20825</name>
</gene>
<evidence type="ECO:0000256" key="2">
    <source>
        <dbReference type="ARBA" id="ARBA00023172"/>
    </source>
</evidence>
<keyword evidence="1 3" id="KW-0238">DNA-binding</keyword>
<keyword evidence="6" id="KW-1185">Reference proteome</keyword>
<dbReference type="OrthoDB" id="7581348at2"/>
<accession>A0A3M9XJL7</accession>
<proteinExistence type="predicted"/>
<dbReference type="SUPFAM" id="SSF50249">
    <property type="entry name" value="Nucleic acid-binding proteins"/>
    <property type="match status" value="1"/>
</dbReference>
<dbReference type="Gene3D" id="2.40.50.140">
    <property type="entry name" value="Nucleic acid-binding proteins"/>
    <property type="match status" value="1"/>
</dbReference>
<sequence length="132" mass="14954">MESKMKSFAEFQILGRIGKVREVGQTTRVSICANYAFKDRNGETKDRPFWNEITIWSESARKYVRDYAKPGDLVVARGTLKQGSFEKDGEKVYTVDLNCDDFSILASAKTEKSDPDEAEAATETQKKTAKRK</sequence>
<feature type="region of interest" description="Disordered" evidence="4">
    <location>
        <begin position="109"/>
        <end position="132"/>
    </location>
</feature>
<dbReference type="InterPro" id="IPR012340">
    <property type="entry name" value="NA-bd_OB-fold"/>
</dbReference>
<organism evidence="5 6">
    <name type="scientific">Methylocystis hirsuta</name>
    <dbReference type="NCBI Taxonomy" id="369798"/>
    <lineage>
        <taxon>Bacteria</taxon>
        <taxon>Pseudomonadati</taxon>
        <taxon>Pseudomonadota</taxon>
        <taxon>Alphaproteobacteria</taxon>
        <taxon>Hyphomicrobiales</taxon>
        <taxon>Methylocystaceae</taxon>
        <taxon>Methylocystis</taxon>
    </lineage>
</organism>
<dbReference type="InterPro" id="IPR011344">
    <property type="entry name" value="ssDNA-bd"/>
</dbReference>
<reference evidence="5 6" key="1">
    <citation type="submission" date="2018-08" db="EMBL/GenBank/DDBJ databases">
        <title>Genome sequence of Methylocystis hirsuta CSC1, a methanotroph able to accumulate PHAs.</title>
        <authorList>
            <person name="Bordel S."/>
            <person name="Rodriguez E."/>
            <person name="Gancedo J."/>
            <person name="Munoz R."/>
        </authorList>
    </citation>
    <scope>NUCLEOTIDE SEQUENCE [LARGE SCALE GENOMIC DNA]</scope>
    <source>
        <strain evidence="5 6">CSC1</strain>
    </source>
</reference>
<dbReference type="AlphaFoldDB" id="A0A3M9XJL7"/>
<name>A0A3M9XJL7_9HYPH</name>
<dbReference type="GO" id="GO:0006260">
    <property type="term" value="P:DNA replication"/>
    <property type="evidence" value="ECO:0007669"/>
    <property type="project" value="InterPro"/>
</dbReference>
<dbReference type="GO" id="GO:0003697">
    <property type="term" value="F:single-stranded DNA binding"/>
    <property type="evidence" value="ECO:0007669"/>
    <property type="project" value="InterPro"/>
</dbReference>
<evidence type="ECO:0000256" key="1">
    <source>
        <dbReference type="ARBA" id="ARBA00023125"/>
    </source>
</evidence>
<comment type="caution">
    <text evidence="5">The sequence shown here is derived from an EMBL/GenBank/DDBJ whole genome shotgun (WGS) entry which is preliminary data.</text>
</comment>
<dbReference type="EMBL" id="QWDD01000004">
    <property type="protein sequence ID" value="RNJ47906.1"/>
    <property type="molecule type" value="Genomic_DNA"/>
</dbReference>